<dbReference type="EMBL" id="AGBW02012201">
    <property type="protein sequence ID" value="OWR45463.1"/>
    <property type="molecule type" value="Genomic_DNA"/>
</dbReference>
<dbReference type="eggNOG" id="ENOG502T7Q3">
    <property type="taxonomic scope" value="Eukaryota"/>
</dbReference>
<sequence length="452" mass="52659">MYGSDVVYYISLVICISLGSCYKKINNNEMKKNYGTGLGLLLVCLICGTSIYHTVLMVWGNIVIIKCCDRRYLHQISMAYTWLYLLYLHSYVINDYIIWIHQSMALKLVGLAFEMNAVHVKAEGKSPVSKINLRDMDNTPPDPSAADIIAYAFYFIGIHRGPYYRYKIFNDHFQNTFGLLGDCRIITEQKLKKALVCVMGYIIISKNYSPELYYKDIFYTTYGADSRYLYNIPQLVLNVLEYEAIMMLSTSVFTETGFGVYPAKCQPIPGYGPSAQFSFLTLASASPDIAIEEEYNFSMLKCFDNERLILGPKMRMTMRAFDMPTRFWFWAYVQKSFIKSNKEVRSAFSFLAWTVWYGPTIPKFIISSTLWVYVHLEEEYSILYNTSGPMKLPWDIGFSIMRMFCLLYLTPCFTVKDTRIVLKYYNSIFWVFHFILLLMMILSIILYKTKRD</sequence>
<dbReference type="Proteomes" id="UP000007151">
    <property type="component" value="Unassembled WGS sequence"/>
</dbReference>
<protein>
    <submittedName>
        <fullName evidence="3">Uncharacterized protein</fullName>
    </submittedName>
</protein>
<dbReference type="GO" id="GO:0044233">
    <property type="term" value="C:mitochondria-associated endoplasmic reticulum membrane contact site"/>
    <property type="evidence" value="ECO:0007669"/>
    <property type="project" value="TreeGrafter"/>
</dbReference>
<dbReference type="PANTHER" id="PTHR13906:SF16">
    <property type="entry name" value="LYSOPHOSPHOLIPID ACYLTRANSFERASE 7"/>
    <property type="match status" value="1"/>
</dbReference>
<dbReference type="GO" id="GO:0071617">
    <property type="term" value="F:lysophospholipid acyltransferase activity"/>
    <property type="evidence" value="ECO:0007669"/>
    <property type="project" value="TreeGrafter"/>
</dbReference>
<evidence type="ECO:0000313" key="4">
    <source>
        <dbReference type="Proteomes" id="UP000007151"/>
    </source>
</evidence>
<dbReference type="PANTHER" id="PTHR13906">
    <property type="entry name" value="PORCUPINE"/>
    <property type="match status" value="1"/>
</dbReference>
<comment type="pathway">
    <text evidence="1">Lipid metabolism.</text>
</comment>
<comment type="caution">
    <text evidence="3">The sequence shown here is derived from an EMBL/GenBank/DDBJ whole genome shotgun (WGS) entry which is preliminary data.</text>
</comment>
<dbReference type="InterPro" id="IPR049941">
    <property type="entry name" value="LPLAT_7/PORCN-like"/>
</dbReference>
<evidence type="ECO:0000256" key="1">
    <source>
        <dbReference type="ARBA" id="ARBA00005189"/>
    </source>
</evidence>
<dbReference type="GO" id="GO:0030258">
    <property type="term" value="P:lipid modification"/>
    <property type="evidence" value="ECO:0007669"/>
    <property type="project" value="TreeGrafter"/>
</dbReference>
<organism evidence="3 4">
    <name type="scientific">Danaus plexippus plexippus</name>
    <dbReference type="NCBI Taxonomy" id="278856"/>
    <lineage>
        <taxon>Eukaryota</taxon>
        <taxon>Metazoa</taxon>
        <taxon>Ecdysozoa</taxon>
        <taxon>Arthropoda</taxon>
        <taxon>Hexapoda</taxon>
        <taxon>Insecta</taxon>
        <taxon>Pterygota</taxon>
        <taxon>Neoptera</taxon>
        <taxon>Endopterygota</taxon>
        <taxon>Lepidoptera</taxon>
        <taxon>Glossata</taxon>
        <taxon>Ditrysia</taxon>
        <taxon>Papilionoidea</taxon>
        <taxon>Nymphalidae</taxon>
        <taxon>Danainae</taxon>
        <taxon>Danaini</taxon>
        <taxon>Danaina</taxon>
        <taxon>Danaus</taxon>
        <taxon>Danaus</taxon>
    </lineage>
</organism>
<accession>A0A212EVF1</accession>
<comment type="similarity">
    <text evidence="2">Belongs to the membrane-bound acyltransferase family.</text>
</comment>
<name>A0A212EVF1_DANPL</name>
<reference evidence="3 4" key="1">
    <citation type="journal article" date="2011" name="Cell">
        <title>The monarch butterfly genome yields insights into long-distance migration.</title>
        <authorList>
            <person name="Zhan S."/>
            <person name="Merlin C."/>
            <person name="Boore J.L."/>
            <person name="Reppert S.M."/>
        </authorList>
    </citation>
    <scope>NUCLEOTIDE SEQUENCE [LARGE SCALE GENOMIC DNA]</scope>
    <source>
        <strain evidence="3">F-2</strain>
    </source>
</reference>
<proteinExistence type="inferred from homology"/>
<dbReference type="OrthoDB" id="7663182at2759"/>
<gene>
    <name evidence="3" type="ORF">KGM_204546</name>
</gene>
<evidence type="ECO:0000313" key="3">
    <source>
        <dbReference type="EMBL" id="OWR45463.1"/>
    </source>
</evidence>
<dbReference type="AlphaFoldDB" id="A0A212EVF1"/>
<evidence type="ECO:0000256" key="2">
    <source>
        <dbReference type="ARBA" id="ARBA00010323"/>
    </source>
</evidence>
<dbReference type="GO" id="GO:0016020">
    <property type="term" value="C:membrane"/>
    <property type="evidence" value="ECO:0007669"/>
    <property type="project" value="TreeGrafter"/>
</dbReference>
<dbReference type="KEGG" id="dpl:KGM_204546"/>
<keyword evidence="4" id="KW-1185">Reference proteome</keyword>
<dbReference type="GO" id="GO:0006661">
    <property type="term" value="P:phosphatidylinositol biosynthetic process"/>
    <property type="evidence" value="ECO:0007669"/>
    <property type="project" value="TreeGrafter"/>
</dbReference>
<dbReference type="STRING" id="278856.A0A212EVF1"/>